<feature type="compositionally biased region" description="Basic and acidic residues" evidence="1">
    <location>
        <begin position="70"/>
        <end position="80"/>
    </location>
</feature>
<protein>
    <submittedName>
        <fullName evidence="2">Uncharacterized protein</fullName>
    </submittedName>
</protein>
<dbReference type="EMBL" id="FOQH01000030">
    <property type="protein sequence ID" value="SFJ29850.1"/>
    <property type="molecule type" value="Genomic_DNA"/>
</dbReference>
<proteinExistence type="predicted"/>
<evidence type="ECO:0000313" key="2">
    <source>
        <dbReference type="EMBL" id="SFJ29850.1"/>
    </source>
</evidence>
<evidence type="ECO:0000256" key="1">
    <source>
        <dbReference type="SAM" id="MobiDB-lite"/>
    </source>
</evidence>
<name>A0A1I3Q830_9RHOB</name>
<evidence type="ECO:0000313" key="3">
    <source>
        <dbReference type="Proteomes" id="UP000199377"/>
    </source>
</evidence>
<gene>
    <name evidence="2" type="ORF">SAMN05216258_1306</name>
</gene>
<feature type="region of interest" description="Disordered" evidence="1">
    <location>
        <begin position="69"/>
        <end position="121"/>
    </location>
</feature>
<reference evidence="2 3" key="1">
    <citation type="submission" date="2016-10" db="EMBL/GenBank/DDBJ databases">
        <authorList>
            <person name="de Groot N.N."/>
        </authorList>
    </citation>
    <scope>NUCLEOTIDE SEQUENCE [LARGE SCALE GENOMIC DNA]</scope>
    <source>
        <strain evidence="2 3">CGMCC 1.11030</strain>
    </source>
</reference>
<dbReference type="STRING" id="1114924.SAMN05216258_1306"/>
<sequence>MRTTPSPSLQDLLRAAVCVLVALAFLGGVFAREALHPAPDAEDLATLDRAIAHGHFHGDPSELMRLVHGHGTETADHDQKPILARGPAPHAPSPALGARWREAATGPPAPPAYDLDRPPRV</sequence>
<keyword evidence="3" id="KW-1185">Reference proteome</keyword>
<accession>A0A1I3Q830</accession>
<dbReference type="RefSeq" id="WP_092866344.1">
    <property type="nucleotide sequence ID" value="NZ_FOQH01000030.1"/>
</dbReference>
<dbReference type="Proteomes" id="UP000199377">
    <property type="component" value="Unassembled WGS sequence"/>
</dbReference>
<dbReference type="AlphaFoldDB" id="A0A1I3Q830"/>
<organism evidence="2 3">
    <name type="scientific">Albimonas pacifica</name>
    <dbReference type="NCBI Taxonomy" id="1114924"/>
    <lineage>
        <taxon>Bacteria</taxon>
        <taxon>Pseudomonadati</taxon>
        <taxon>Pseudomonadota</taxon>
        <taxon>Alphaproteobacteria</taxon>
        <taxon>Rhodobacterales</taxon>
        <taxon>Paracoccaceae</taxon>
        <taxon>Albimonas</taxon>
    </lineage>
</organism>